<comment type="caution">
    <text evidence="7">The sequence shown here is derived from an EMBL/GenBank/DDBJ whole genome shotgun (WGS) entry which is preliminary data.</text>
</comment>
<feature type="domain" description="Disease resistance protein At4g27190-like leucine-rich repeats" evidence="5">
    <location>
        <begin position="447"/>
        <end position="548"/>
    </location>
</feature>
<dbReference type="OrthoDB" id="664960at2759"/>
<evidence type="ECO:0000259" key="6">
    <source>
        <dbReference type="Pfam" id="PF23559"/>
    </source>
</evidence>
<dbReference type="Proteomes" id="UP000187203">
    <property type="component" value="Unassembled WGS sequence"/>
</dbReference>
<dbReference type="GO" id="GO:0006952">
    <property type="term" value="P:defense response"/>
    <property type="evidence" value="ECO:0007669"/>
    <property type="project" value="UniProtKB-KW"/>
</dbReference>
<dbReference type="Pfam" id="PF23247">
    <property type="entry name" value="LRR_RPS2"/>
    <property type="match status" value="1"/>
</dbReference>
<dbReference type="EMBL" id="AWUE01020812">
    <property type="protein sequence ID" value="OMO65713.1"/>
    <property type="molecule type" value="Genomic_DNA"/>
</dbReference>
<dbReference type="FunFam" id="1.10.8.430:FF:000003">
    <property type="entry name" value="Probable disease resistance protein At5g66910"/>
    <property type="match status" value="1"/>
</dbReference>
<dbReference type="InterPro" id="IPR003591">
    <property type="entry name" value="Leu-rich_rpt_typical-subtyp"/>
</dbReference>
<dbReference type="GO" id="GO:0005524">
    <property type="term" value="F:ATP binding"/>
    <property type="evidence" value="ECO:0007669"/>
    <property type="project" value="UniProtKB-KW"/>
</dbReference>
<dbReference type="InterPro" id="IPR036388">
    <property type="entry name" value="WH-like_DNA-bd_sf"/>
</dbReference>
<keyword evidence="3" id="KW-0547">Nucleotide-binding</keyword>
<evidence type="ECO:0000256" key="1">
    <source>
        <dbReference type="ARBA" id="ARBA00022614"/>
    </source>
</evidence>
<keyword evidence="4" id="KW-0611">Plant defense</keyword>
<dbReference type="GO" id="GO:0043531">
    <property type="term" value="F:ADP binding"/>
    <property type="evidence" value="ECO:0007669"/>
    <property type="project" value="InterPro"/>
</dbReference>
<protein>
    <submittedName>
        <fullName evidence="7">NB-ARC domain-containing protein</fullName>
    </submittedName>
</protein>
<dbReference type="FunFam" id="1.10.10.10:FF:000322">
    <property type="entry name" value="Probable disease resistance protein At1g63360"/>
    <property type="match status" value="1"/>
</dbReference>
<sequence length="591" mass="67964">METDKEIKLDVLSEEEAWDLFIDKAGKDSMHYSPEVEAIAKNIPEECGRLPLAIITVGRSMRKTDDARVWKNALEELKTSRAEIEGMEEDVFTSLKFSYDHLKNDKVRACLLYCALYPEHYKIDVEELVEYWMAEGLIDEVGDRENEVNKGYAVIQELKDACMLETVETKWVTMHDLVRDMAIRITRKNSLFFVRAGMGLKTLPKEWMEDVEKVSLMDNSITVLPENPVSTNLTTLLLQRNPLLERIPDLFFKNMPKLRVLDLSGTSIESLPDSISCLENPRVLLLGFSEIKNLPSLEMLKELRVLDLSNTLIEVLPQNIECLTRLRRLDLSYTEELNTFPMREISKLSCLENLSMFKSGQSWSFKSGELDQGMDFSHISSSLHLTNLGLSFADSCSFNTYVRSRHWQALKSNHIDHDHSFPSLKRLVLRKLPNLKAVCNGIGVVNVLPMLKTLHLHNCNRLTSLFSLGLLQCLQNLEEIEVWNSRSIQEIVEGEERSGISGGAITIPRLRRLYLSSLPELKRICSREINFSSLKFIDVWDCGNLMKLPFSVESFPLSIKHVRGSRKWWDGLEWDEPNTKSLLQPFFKEDR</sequence>
<evidence type="ECO:0000256" key="3">
    <source>
        <dbReference type="ARBA" id="ARBA00022741"/>
    </source>
</evidence>
<keyword evidence="1" id="KW-0433">Leucine-rich repeat</keyword>
<dbReference type="SUPFAM" id="SSF52540">
    <property type="entry name" value="P-loop containing nucleoside triphosphate hydrolases"/>
    <property type="match status" value="1"/>
</dbReference>
<dbReference type="InterPro" id="IPR032675">
    <property type="entry name" value="LRR_dom_sf"/>
</dbReference>
<dbReference type="SUPFAM" id="SSF52058">
    <property type="entry name" value="L domain-like"/>
    <property type="match status" value="1"/>
</dbReference>
<dbReference type="SMART" id="SM00369">
    <property type="entry name" value="LRR_TYP"/>
    <property type="match status" value="4"/>
</dbReference>
<dbReference type="PANTHER" id="PTHR33463:SF221">
    <property type="entry name" value="LEUCINE-RICH REPEAT DOMAIN, L DOMAIN-CONTAINING PROTEIN"/>
    <property type="match status" value="1"/>
</dbReference>
<dbReference type="AlphaFoldDB" id="A0A1R3H5V8"/>
<evidence type="ECO:0000313" key="7">
    <source>
        <dbReference type="EMBL" id="OMO65713.1"/>
    </source>
</evidence>
<dbReference type="InterPro" id="IPR050905">
    <property type="entry name" value="Plant_NBS-LRR"/>
</dbReference>
<evidence type="ECO:0000259" key="5">
    <source>
        <dbReference type="Pfam" id="PF23247"/>
    </source>
</evidence>
<dbReference type="Gene3D" id="1.10.8.430">
    <property type="entry name" value="Helical domain of apoptotic protease-activating factors"/>
    <property type="match status" value="1"/>
</dbReference>
<accession>A0A1R3H5V8</accession>
<dbReference type="InterPro" id="IPR042197">
    <property type="entry name" value="Apaf_helical"/>
</dbReference>
<feature type="domain" description="Disease resistance protein winged helix" evidence="6">
    <location>
        <begin position="116"/>
        <end position="182"/>
    </location>
</feature>
<evidence type="ECO:0000256" key="4">
    <source>
        <dbReference type="ARBA" id="ARBA00022821"/>
    </source>
</evidence>
<keyword evidence="8" id="KW-1185">Reference proteome</keyword>
<dbReference type="Gene3D" id="3.80.10.10">
    <property type="entry name" value="Ribonuclease Inhibitor"/>
    <property type="match status" value="2"/>
</dbReference>
<dbReference type="Pfam" id="PF23559">
    <property type="entry name" value="WHD_DRP"/>
    <property type="match status" value="1"/>
</dbReference>
<dbReference type="InterPro" id="IPR027417">
    <property type="entry name" value="P-loop_NTPase"/>
</dbReference>
<dbReference type="Gene3D" id="1.10.10.10">
    <property type="entry name" value="Winged helix-like DNA-binding domain superfamily/Winged helix DNA-binding domain"/>
    <property type="match status" value="1"/>
</dbReference>
<reference evidence="8" key="1">
    <citation type="submission" date="2013-09" db="EMBL/GenBank/DDBJ databases">
        <title>Corchorus olitorius genome sequencing.</title>
        <authorList>
            <person name="Alam M."/>
            <person name="Haque M.S."/>
            <person name="Islam M.S."/>
            <person name="Emdad E.M."/>
            <person name="Islam M.M."/>
            <person name="Ahmed B."/>
            <person name="Halim A."/>
            <person name="Hossen Q.M.M."/>
            <person name="Hossain M.Z."/>
            <person name="Ahmed R."/>
            <person name="Khan M.M."/>
            <person name="Islam R."/>
            <person name="Rashid M.M."/>
            <person name="Khan S.A."/>
            <person name="Rahman M.S."/>
            <person name="Alam M."/>
            <person name="Yahiya A.S."/>
            <person name="Khan M.S."/>
            <person name="Azam M.S."/>
            <person name="Haque T."/>
            <person name="Lashkar M.Z.H."/>
            <person name="Akhand A.I."/>
            <person name="Morshed G."/>
            <person name="Roy S."/>
            <person name="Uddin K.S."/>
            <person name="Rabeya T."/>
            <person name="Hossain A.S."/>
            <person name="Chowdhury A."/>
            <person name="Snigdha A.R."/>
            <person name="Mortoza M.S."/>
            <person name="Matin S.A."/>
            <person name="Hoque S.M.E."/>
            <person name="Islam M.K."/>
            <person name="Roy D.K."/>
            <person name="Haider R."/>
            <person name="Moosa M.M."/>
            <person name="Elias S.M."/>
            <person name="Hasan A.M."/>
            <person name="Jahan S."/>
            <person name="Shafiuddin M."/>
            <person name="Mahmood N."/>
            <person name="Shommy N.S."/>
        </authorList>
    </citation>
    <scope>NUCLEOTIDE SEQUENCE [LARGE SCALE GENOMIC DNA]</scope>
    <source>
        <strain evidence="8">cv. O-4</strain>
    </source>
</reference>
<proteinExistence type="predicted"/>
<gene>
    <name evidence="7" type="ORF">COLO4_31050</name>
</gene>
<name>A0A1R3H5V8_9ROSI</name>
<dbReference type="InterPro" id="IPR001611">
    <property type="entry name" value="Leu-rich_rpt"/>
</dbReference>
<dbReference type="Pfam" id="PF13855">
    <property type="entry name" value="LRR_8"/>
    <property type="match status" value="1"/>
</dbReference>
<dbReference type="PROSITE" id="PS51450">
    <property type="entry name" value="LRR"/>
    <property type="match status" value="1"/>
</dbReference>
<dbReference type="InterPro" id="IPR057135">
    <property type="entry name" value="At4g27190-like_LRR"/>
</dbReference>
<keyword evidence="2" id="KW-0677">Repeat</keyword>
<dbReference type="STRING" id="93759.A0A1R3H5V8"/>
<dbReference type="InterPro" id="IPR058922">
    <property type="entry name" value="WHD_DRP"/>
</dbReference>
<evidence type="ECO:0000313" key="8">
    <source>
        <dbReference type="Proteomes" id="UP000187203"/>
    </source>
</evidence>
<organism evidence="7 8">
    <name type="scientific">Corchorus olitorius</name>
    <dbReference type="NCBI Taxonomy" id="93759"/>
    <lineage>
        <taxon>Eukaryota</taxon>
        <taxon>Viridiplantae</taxon>
        <taxon>Streptophyta</taxon>
        <taxon>Embryophyta</taxon>
        <taxon>Tracheophyta</taxon>
        <taxon>Spermatophyta</taxon>
        <taxon>Magnoliopsida</taxon>
        <taxon>eudicotyledons</taxon>
        <taxon>Gunneridae</taxon>
        <taxon>Pentapetalae</taxon>
        <taxon>rosids</taxon>
        <taxon>malvids</taxon>
        <taxon>Malvales</taxon>
        <taxon>Malvaceae</taxon>
        <taxon>Grewioideae</taxon>
        <taxon>Apeibeae</taxon>
        <taxon>Corchorus</taxon>
    </lineage>
</organism>
<dbReference type="PANTHER" id="PTHR33463">
    <property type="entry name" value="NB-ARC DOMAIN-CONTAINING PROTEIN-RELATED"/>
    <property type="match status" value="1"/>
</dbReference>
<evidence type="ECO:0000256" key="2">
    <source>
        <dbReference type="ARBA" id="ARBA00022737"/>
    </source>
</evidence>